<comment type="catalytic activity">
    <reaction evidence="10">
        <text>nicotinate beta-D-ribonucleotide + CO2 + diphosphate = quinolinate + 5-phospho-alpha-D-ribose 1-diphosphate + 2 H(+)</text>
        <dbReference type="Rhea" id="RHEA:12733"/>
        <dbReference type="ChEBI" id="CHEBI:15378"/>
        <dbReference type="ChEBI" id="CHEBI:16526"/>
        <dbReference type="ChEBI" id="CHEBI:29959"/>
        <dbReference type="ChEBI" id="CHEBI:33019"/>
        <dbReference type="ChEBI" id="CHEBI:57502"/>
        <dbReference type="ChEBI" id="CHEBI:58017"/>
        <dbReference type="EC" id="2.4.2.19"/>
    </reaction>
</comment>
<dbReference type="EMBL" id="CAAHFG010000003">
    <property type="protein sequence ID" value="VGO16158.1"/>
    <property type="molecule type" value="Genomic_DNA"/>
</dbReference>
<dbReference type="SUPFAM" id="SSF51690">
    <property type="entry name" value="Nicotinate/Quinolinate PRTase C-terminal domain-like"/>
    <property type="match status" value="1"/>
</dbReference>
<gene>
    <name evidence="16" type="primary">nadC</name>
    <name evidence="16" type="ORF">PDESU_04748</name>
</gene>
<dbReference type="GO" id="GO:0009435">
    <property type="term" value="P:NAD+ biosynthetic process"/>
    <property type="evidence" value="ECO:0007669"/>
    <property type="project" value="UniProtKB-UniPathway"/>
</dbReference>
<evidence type="ECO:0000259" key="14">
    <source>
        <dbReference type="Pfam" id="PF01729"/>
    </source>
</evidence>
<dbReference type="NCBIfam" id="TIGR00078">
    <property type="entry name" value="nadC"/>
    <property type="match status" value="1"/>
</dbReference>
<feature type="domain" description="Quinolinate phosphoribosyl transferase N-terminal" evidence="15">
    <location>
        <begin position="30"/>
        <end position="115"/>
    </location>
</feature>
<dbReference type="Gene3D" id="3.90.1170.20">
    <property type="entry name" value="Quinolinate phosphoribosyl transferase, N-terminal domain"/>
    <property type="match status" value="1"/>
</dbReference>
<name>A0A6C2U7T2_PONDE</name>
<dbReference type="PANTHER" id="PTHR32179">
    <property type="entry name" value="NICOTINATE-NUCLEOTIDE PYROPHOSPHORYLASE [CARBOXYLATING]"/>
    <property type="match status" value="1"/>
</dbReference>
<keyword evidence="8 12" id="KW-0808">Transferase</keyword>
<dbReference type="FunFam" id="3.20.20.70:FF:000030">
    <property type="entry name" value="Nicotinate-nucleotide pyrophosphorylase, carboxylating"/>
    <property type="match status" value="1"/>
</dbReference>
<dbReference type="GO" id="GO:0005737">
    <property type="term" value="C:cytoplasm"/>
    <property type="evidence" value="ECO:0007669"/>
    <property type="project" value="TreeGrafter"/>
</dbReference>
<evidence type="ECO:0000256" key="11">
    <source>
        <dbReference type="ARBA" id="ARBA00069173"/>
    </source>
</evidence>
<feature type="binding site" evidence="13">
    <location>
        <position position="227"/>
    </location>
    <ligand>
        <name>substrate</name>
    </ligand>
</feature>
<feature type="binding site" evidence="13">
    <location>
        <begin position="250"/>
        <end position="252"/>
    </location>
    <ligand>
        <name>substrate</name>
    </ligand>
</feature>
<dbReference type="RefSeq" id="WP_136081703.1">
    <property type="nucleotide sequence ID" value="NZ_CAAHFG010000003.1"/>
</dbReference>
<dbReference type="Proteomes" id="UP000366872">
    <property type="component" value="Unassembled WGS sequence"/>
</dbReference>
<evidence type="ECO:0000256" key="3">
    <source>
        <dbReference type="ARBA" id="ARBA00009400"/>
    </source>
</evidence>
<evidence type="ECO:0000259" key="15">
    <source>
        <dbReference type="Pfam" id="PF02749"/>
    </source>
</evidence>
<dbReference type="FunFam" id="3.90.1170.20:FF:000001">
    <property type="entry name" value="Nicotinate-nucleotide diphosphorylase (Carboxylating)"/>
    <property type="match status" value="1"/>
</dbReference>
<comment type="similarity">
    <text evidence="3 12">Belongs to the NadC/ModD family.</text>
</comment>
<reference evidence="16 17" key="1">
    <citation type="submission" date="2019-04" db="EMBL/GenBank/DDBJ databases">
        <authorList>
            <person name="Van Vliet M D."/>
        </authorList>
    </citation>
    <scope>NUCLEOTIDE SEQUENCE [LARGE SCALE GENOMIC DNA]</scope>
    <source>
        <strain evidence="16 17">F1</strain>
    </source>
</reference>
<dbReference type="InterPro" id="IPR004393">
    <property type="entry name" value="NadC"/>
</dbReference>
<dbReference type="GO" id="GO:0034213">
    <property type="term" value="P:quinolinate catabolic process"/>
    <property type="evidence" value="ECO:0007669"/>
    <property type="project" value="TreeGrafter"/>
</dbReference>
<evidence type="ECO:0000256" key="4">
    <source>
        <dbReference type="ARBA" id="ARBA00011218"/>
    </source>
</evidence>
<feature type="domain" description="Quinolinate phosphoribosyl transferase C-terminal" evidence="14">
    <location>
        <begin position="117"/>
        <end position="286"/>
    </location>
</feature>
<dbReference type="AlphaFoldDB" id="A0A6C2U7T2"/>
<feature type="binding site" evidence="13">
    <location>
        <begin position="138"/>
        <end position="140"/>
    </location>
    <ligand>
        <name>substrate</name>
    </ligand>
</feature>
<evidence type="ECO:0000313" key="16">
    <source>
        <dbReference type="EMBL" id="VGO16158.1"/>
    </source>
</evidence>
<feature type="binding site" evidence="13">
    <location>
        <position position="105"/>
    </location>
    <ligand>
        <name>substrate</name>
    </ligand>
</feature>
<dbReference type="Gene3D" id="3.20.20.70">
    <property type="entry name" value="Aldolase class I"/>
    <property type="match status" value="1"/>
</dbReference>
<dbReference type="InterPro" id="IPR037128">
    <property type="entry name" value="Quinolinate_PRibosylTase_N_sf"/>
</dbReference>
<dbReference type="InterPro" id="IPR002638">
    <property type="entry name" value="Quinolinate_PRibosylTrfase_C"/>
</dbReference>
<proteinExistence type="inferred from homology"/>
<comment type="subunit">
    <text evidence="4">Hexamer formed by 3 homodimers.</text>
</comment>
<dbReference type="Pfam" id="PF01729">
    <property type="entry name" value="QRPTase_C"/>
    <property type="match status" value="1"/>
</dbReference>
<evidence type="ECO:0000256" key="10">
    <source>
        <dbReference type="ARBA" id="ARBA00047445"/>
    </source>
</evidence>
<feature type="binding site" evidence="13">
    <location>
        <begin position="271"/>
        <end position="273"/>
    </location>
    <ligand>
        <name>substrate</name>
    </ligand>
</feature>
<comment type="pathway">
    <text evidence="2">Cofactor biosynthesis; NAD(+) biosynthesis; nicotinate D-ribonucleotide from quinolinate: step 1/1.</text>
</comment>
<accession>A0A6C2U7T2</accession>
<dbReference type="EC" id="2.4.2.19" evidence="5"/>
<evidence type="ECO:0000256" key="5">
    <source>
        <dbReference type="ARBA" id="ARBA00011944"/>
    </source>
</evidence>
<feature type="binding site" evidence="13">
    <location>
        <position position="162"/>
    </location>
    <ligand>
        <name>substrate</name>
    </ligand>
</feature>
<evidence type="ECO:0000313" key="17">
    <source>
        <dbReference type="Proteomes" id="UP000366872"/>
    </source>
</evidence>
<dbReference type="InterPro" id="IPR036068">
    <property type="entry name" value="Nicotinate_pribotase-like_C"/>
</dbReference>
<dbReference type="SUPFAM" id="SSF54675">
    <property type="entry name" value="Nicotinate/Quinolinate PRTase N-terminal domain-like"/>
    <property type="match status" value="1"/>
</dbReference>
<evidence type="ECO:0000256" key="8">
    <source>
        <dbReference type="ARBA" id="ARBA00022679"/>
    </source>
</evidence>
<evidence type="ECO:0000256" key="1">
    <source>
        <dbReference type="ARBA" id="ARBA00003237"/>
    </source>
</evidence>
<evidence type="ECO:0000256" key="12">
    <source>
        <dbReference type="PIRNR" id="PIRNR006250"/>
    </source>
</evidence>
<dbReference type="InterPro" id="IPR013785">
    <property type="entry name" value="Aldolase_TIM"/>
</dbReference>
<dbReference type="GO" id="GO:0004514">
    <property type="term" value="F:nicotinate-nucleotide diphosphorylase (carboxylating) activity"/>
    <property type="evidence" value="ECO:0007669"/>
    <property type="project" value="UniProtKB-EC"/>
</dbReference>
<dbReference type="Pfam" id="PF02749">
    <property type="entry name" value="QRPTase_N"/>
    <property type="match status" value="1"/>
</dbReference>
<dbReference type="PIRSF" id="PIRSF006250">
    <property type="entry name" value="NadC_ModD"/>
    <property type="match status" value="1"/>
</dbReference>
<sequence>MELPDIFRRPEVKESIALALKEDLGDIGVDVTTESLVSAEAMAEAHLVAREACVVAGVGVAKEVFLQVNPELEIEECVADGDTVSPLTNVLIIKGSAKSILTAERTALNFIQRMCGVATITAQYVKAAGNPAVDLLCTRKTTPLLRPFEKYSVRCGGGVNHRYGLFDAVLIKDNHLASWERTHGIGVGEAVAAARTKYPDLKIEVEVDTIEQLKESLETKPDWVLLDNMPPNVLRECVALCKGICKTEASGGINLNTIHDIAQTGVDAISVGALTHSAPSIDLALDFVE</sequence>
<dbReference type="InterPro" id="IPR027277">
    <property type="entry name" value="NadC/ModD"/>
</dbReference>
<evidence type="ECO:0000256" key="6">
    <source>
        <dbReference type="ARBA" id="ARBA00022642"/>
    </source>
</evidence>
<dbReference type="CDD" id="cd01572">
    <property type="entry name" value="QPRTase"/>
    <property type="match status" value="1"/>
</dbReference>
<feature type="binding site" evidence="13">
    <location>
        <position position="206"/>
    </location>
    <ligand>
        <name>substrate</name>
    </ligand>
</feature>
<comment type="function">
    <text evidence="1">Involved in the catabolism of quinolinic acid (QA).</text>
</comment>
<keyword evidence="7 12" id="KW-0328">Glycosyltransferase</keyword>
<evidence type="ECO:0000256" key="13">
    <source>
        <dbReference type="PIRSR" id="PIRSR006250-1"/>
    </source>
</evidence>
<dbReference type="InterPro" id="IPR022412">
    <property type="entry name" value="Quinolinate_PRibosylTrfase_N"/>
</dbReference>
<keyword evidence="17" id="KW-1185">Reference proteome</keyword>
<dbReference type="UniPathway" id="UPA00253">
    <property type="reaction ID" value="UER00331"/>
</dbReference>
<keyword evidence="6" id="KW-0662">Pyridine nucleotide biosynthesis</keyword>
<evidence type="ECO:0000256" key="2">
    <source>
        <dbReference type="ARBA" id="ARBA00004893"/>
    </source>
</evidence>
<evidence type="ECO:0000256" key="9">
    <source>
        <dbReference type="ARBA" id="ARBA00033102"/>
    </source>
</evidence>
<feature type="binding site" evidence="13">
    <location>
        <position position="172"/>
    </location>
    <ligand>
        <name>substrate</name>
    </ligand>
</feature>
<evidence type="ECO:0000256" key="7">
    <source>
        <dbReference type="ARBA" id="ARBA00022676"/>
    </source>
</evidence>
<organism evidence="16 17">
    <name type="scientific">Pontiella desulfatans</name>
    <dbReference type="NCBI Taxonomy" id="2750659"/>
    <lineage>
        <taxon>Bacteria</taxon>
        <taxon>Pseudomonadati</taxon>
        <taxon>Kiritimatiellota</taxon>
        <taxon>Kiritimatiellia</taxon>
        <taxon>Kiritimatiellales</taxon>
        <taxon>Pontiellaceae</taxon>
        <taxon>Pontiella</taxon>
    </lineage>
</organism>
<protein>
    <recommendedName>
        <fullName evidence="11">Probable nicotinate-nucleotide pyrophosphorylase [carboxylating]</fullName>
        <ecNumber evidence="5">2.4.2.19</ecNumber>
    </recommendedName>
    <alternativeName>
        <fullName evidence="9">Quinolinate phosphoribosyltransferase [decarboxylating]</fullName>
    </alternativeName>
</protein>
<dbReference type="PANTHER" id="PTHR32179:SF3">
    <property type="entry name" value="NICOTINATE-NUCLEOTIDE PYROPHOSPHORYLASE [CARBOXYLATING]"/>
    <property type="match status" value="1"/>
</dbReference>